<evidence type="ECO:0000313" key="10">
    <source>
        <dbReference type="Proteomes" id="UP000530060"/>
    </source>
</evidence>
<feature type="domain" description="SusD-like N-terminal" evidence="8">
    <location>
        <begin position="115"/>
        <end position="237"/>
    </location>
</feature>
<reference evidence="9 10" key="1">
    <citation type="submission" date="2020-06" db="EMBL/GenBank/DDBJ databases">
        <authorList>
            <person name="Criscuolo A."/>
        </authorList>
    </citation>
    <scope>NUCLEOTIDE SEQUENCE [LARGE SCALE GENOMIC DNA]</scope>
    <source>
        <strain evidence="10">CIP 111411</strain>
    </source>
</reference>
<organism evidence="9 10">
    <name type="scientific">Flavobacterium salmonis</name>
    <dbReference type="NCBI Taxonomy" id="2654844"/>
    <lineage>
        <taxon>Bacteria</taxon>
        <taxon>Pseudomonadati</taxon>
        <taxon>Bacteroidota</taxon>
        <taxon>Flavobacteriia</taxon>
        <taxon>Flavobacteriales</taxon>
        <taxon>Flavobacteriaceae</taxon>
        <taxon>Flavobacterium</taxon>
    </lineage>
</organism>
<keyword evidence="5" id="KW-0998">Cell outer membrane</keyword>
<name>A0A6V6YPP7_9FLAO</name>
<protein>
    <submittedName>
        <fullName evidence="9">RagB/SusD family nutrient uptake outer membrane protein</fullName>
    </submittedName>
</protein>
<evidence type="ECO:0000256" key="4">
    <source>
        <dbReference type="ARBA" id="ARBA00023136"/>
    </source>
</evidence>
<evidence type="ECO:0000256" key="3">
    <source>
        <dbReference type="ARBA" id="ARBA00022729"/>
    </source>
</evidence>
<evidence type="ECO:0000256" key="1">
    <source>
        <dbReference type="ARBA" id="ARBA00004442"/>
    </source>
</evidence>
<evidence type="ECO:0000259" key="8">
    <source>
        <dbReference type="Pfam" id="PF14322"/>
    </source>
</evidence>
<evidence type="ECO:0000313" key="9">
    <source>
        <dbReference type="EMBL" id="CAD0000702.1"/>
    </source>
</evidence>
<dbReference type="EMBL" id="CAIJDP010000046">
    <property type="protein sequence ID" value="CAD0000702.1"/>
    <property type="molecule type" value="Genomic_DNA"/>
</dbReference>
<dbReference type="PROSITE" id="PS51257">
    <property type="entry name" value="PROKAR_LIPOPROTEIN"/>
    <property type="match status" value="1"/>
</dbReference>
<feature type="signal peptide" evidence="6">
    <location>
        <begin position="1"/>
        <end position="22"/>
    </location>
</feature>
<dbReference type="InterPro" id="IPR033985">
    <property type="entry name" value="SusD-like_N"/>
</dbReference>
<dbReference type="SUPFAM" id="SSF48452">
    <property type="entry name" value="TPR-like"/>
    <property type="match status" value="1"/>
</dbReference>
<sequence>MRTKINLYITLALLLVVSASCSDDFLEDKKNYGQIDDSFYESEQRTNWYINNVYYDFFSSYTSPLANTVGLYNTDQSKLTEEIGGITDLINPNKTFVNAADGSTYYGTTITSSTANNAYSRIRDINGFLRDIDVKGAALSQTFRDKAKGQMYYLRAIQYFDLMRTYGGVPIVLTVQAASSTDESIKLPRATVAEVVAQIVADLDLAATLLPGQWDVATDYGRFTRGAALAQKSRVLLTYASPLFNKNWDSATDRWDAALQAGLAAETQLTADGFGLYGSSAKDWANMFLIDNGFCKEAITVQMLSSATNVALNNSWEKSIRLKSQSTATGGISVPKDMIDLFPMKDGSKPTVGNGYDPFLFFKDRDPRFYRTFAFSGAKWPYKEATSNTVWGYRWVDASNKEYFSDGNQTSSPAYVRKMSNPAASNATSFQYSSTDIFEYRYAELLLNIAECYAAKGDIGNTLAYLGKIRNRVGIPSTNNYGIGTLADKYAAINAVLYERRVELAYEGKRFWDVQRWMLYSDDAVDGTVDNTNQKLGLAPINGTQRIGHFLQYKNTATSTDPLTAARSSITVDPDDANFNAQITALANFYTTNFVLTNLVTPMDNNGTTTAVNILWRPNYYVKGLTLTILTQNPWLKQTIGWNDAANANGTFNYQE</sequence>
<accession>A0A6V6YPP7</accession>
<dbReference type="RefSeq" id="WP_180907545.1">
    <property type="nucleotide sequence ID" value="NZ_CAIJDP010000046.1"/>
</dbReference>
<comment type="similarity">
    <text evidence="2">Belongs to the SusD family.</text>
</comment>
<comment type="subcellular location">
    <subcellularLocation>
        <location evidence="1">Cell outer membrane</location>
    </subcellularLocation>
</comment>
<dbReference type="GO" id="GO:0009279">
    <property type="term" value="C:cell outer membrane"/>
    <property type="evidence" value="ECO:0007669"/>
    <property type="project" value="UniProtKB-SubCell"/>
</dbReference>
<feature type="chain" id="PRO_5028421831" evidence="6">
    <location>
        <begin position="23"/>
        <end position="656"/>
    </location>
</feature>
<feature type="domain" description="RagB/SusD" evidence="7">
    <location>
        <begin position="304"/>
        <end position="541"/>
    </location>
</feature>
<dbReference type="InterPro" id="IPR011990">
    <property type="entry name" value="TPR-like_helical_dom_sf"/>
</dbReference>
<evidence type="ECO:0000256" key="6">
    <source>
        <dbReference type="SAM" id="SignalP"/>
    </source>
</evidence>
<dbReference type="Proteomes" id="UP000530060">
    <property type="component" value="Unassembled WGS sequence"/>
</dbReference>
<dbReference type="Pfam" id="PF07980">
    <property type="entry name" value="SusD_RagB"/>
    <property type="match status" value="1"/>
</dbReference>
<gene>
    <name evidence="9" type="ORF">FLAT13_00145</name>
</gene>
<dbReference type="Gene3D" id="1.25.40.390">
    <property type="match status" value="1"/>
</dbReference>
<evidence type="ECO:0000256" key="5">
    <source>
        <dbReference type="ARBA" id="ARBA00023237"/>
    </source>
</evidence>
<evidence type="ECO:0000256" key="2">
    <source>
        <dbReference type="ARBA" id="ARBA00006275"/>
    </source>
</evidence>
<keyword evidence="10" id="KW-1185">Reference proteome</keyword>
<proteinExistence type="inferred from homology"/>
<dbReference type="AlphaFoldDB" id="A0A6V6YPP7"/>
<dbReference type="Pfam" id="PF14322">
    <property type="entry name" value="SusD-like_3"/>
    <property type="match status" value="1"/>
</dbReference>
<evidence type="ECO:0000259" key="7">
    <source>
        <dbReference type="Pfam" id="PF07980"/>
    </source>
</evidence>
<dbReference type="InterPro" id="IPR012944">
    <property type="entry name" value="SusD_RagB_dom"/>
</dbReference>
<keyword evidence="3 6" id="KW-0732">Signal</keyword>
<comment type="caution">
    <text evidence="9">The sequence shown here is derived from an EMBL/GenBank/DDBJ whole genome shotgun (WGS) entry which is preliminary data.</text>
</comment>
<keyword evidence="4" id="KW-0472">Membrane</keyword>